<accession>B4VUZ8</accession>
<sequence length="250" mass="29021">MAQIHFIDGEKGGVGKSLFCRVLLQYCLDKELDFQFVESDRTNPDVGAFYPDNCHQVFFSEQEKKSFEVDLIFNLSLKKPVFVNLPAQVYPMVTDWIKGNSLIDSEIAQEYNVQIYKWFLCTGGHDSIKLFLETLQEFKGKICHVFVKNMGLCDDWEHLKLYDELKQLQKKYSVLEVEFPKLSSMERNLIDQKQLTFADAIRKDSQHLPILSKQRVVNFMKEAYNAIEKTGLVTVEAFEDHSVIEKDQVA</sequence>
<dbReference type="STRING" id="118168.MC7420_4132"/>
<dbReference type="Proteomes" id="UP000003835">
    <property type="component" value="Unassembled WGS sequence"/>
</dbReference>
<dbReference type="HOGENOM" id="CLU_058810_0_0_3"/>
<dbReference type="eggNOG" id="COG3640">
    <property type="taxonomic scope" value="Bacteria"/>
</dbReference>
<dbReference type="OrthoDB" id="200044at2"/>
<gene>
    <name evidence="1" type="ORF">MC7420_4132</name>
</gene>
<keyword evidence="2" id="KW-1185">Reference proteome</keyword>
<dbReference type="AlphaFoldDB" id="B4VUZ8"/>
<evidence type="ECO:0000313" key="2">
    <source>
        <dbReference type="Proteomes" id="UP000003835"/>
    </source>
</evidence>
<name>B4VUZ8_9CYAN</name>
<evidence type="ECO:0008006" key="3">
    <source>
        <dbReference type="Google" id="ProtNLM"/>
    </source>
</evidence>
<dbReference type="EMBL" id="DS989854">
    <property type="protein sequence ID" value="EDX74147.1"/>
    <property type="molecule type" value="Genomic_DNA"/>
</dbReference>
<reference evidence="1 2" key="1">
    <citation type="submission" date="2008-07" db="EMBL/GenBank/DDBJ databases">
        <authorList>
            <person name="Tandeau de Marsac N."/>
            <person name="Ferriera S."/>
            <person name="Johnson J."/>
            <person name="Kravitz S."/>
            <person name="Beeson K."/>
            <person name="Sutton G."/>
            <person name="Rogers Y.-H."/>
            <person name="Friedman R."/>
            <person name="Frazier M."/>
            <person name="Venter J.C."/>
        </authorList>
    </citation>
    <scope>NUCLEOTIDE SEQUENCE [LARGE SCALE GENOMIC DNA]</scope>
    <source>
        <strain evidence="1 2">PCC 7420</strain>
    </source>
</reference>
<proteinExistence type="predicted"/>
<evidence type="ECO:0000313" key="1">
    <source>
        <dbReference type="EMBL" id="EDX74147.1"/>
    </source>
</evidence>
<protein>
    <recommendedName>
        <fullName evidence="3">Mobilization protein MobD-like protein</fullName>
    </recommendedName>
</protein>
<organism evidence="1 2">
    <name type="scientific">Coleofasciculus chthonoplastes PCC 7420</name>
    <dbReference type="NCBI Taxonomy" id="118168"/>
    <lineage>
        <taxon>Bacteria</taxon>
        <taxon>Bacillati</taxon>
        <taxon>Cyanobacteriota</taxon>
        <taxon>Cyanophyceae</taxon>
        <taxon>Coleofasciculales</taxon>
        <taxon>Coleofasciculaceae</taxon>
        <taxon>Coleofasciculus</taxon>
    </lineage>
</organism>
<dbReference type="RefSeq" id="WP_006102452.1">
    <property type="nucleotide sequence ID" value="NZ_DS989854.1"/>
</dbReference>